<feature type="transmembrane region" description="Helical" evidence="1">
    <location>
        <begin position="71"/>
        <end position="90"/>
    </location>
</feature>
<feature type="transmembrane region" description="Helical" evidence="1">
    <location>
        <begin position="146"/>
        <end position="164"/>
    </location>
</feature>
<feature type="transmembrane region" description="Helical" evidence="1">
    <location>
        <begin position="26"/>
        <end position="45"/>
    </location>
</feature>
<feature type="transmembrane region" description="Helical" evidence="1">
    <location>
        <begin position="97"/>
        <end position="117"/>
    </location>
</feature>
<keyword evidence="3" id="KW-1185">Reference proteome</keyword>
<protein>
    <submittedName>
        <fullName evidence="2">Anthrone oxygenase family protein</fullName>
    </submittedName>
</protein>
<evidence type="ECO:0000313" key="3">
    <source>
        <dbReference type="Proteomes" id="UP001611494"/>
    </source>
</evidence>
<name>A0ABW7VWZ6_9NOCA</name>
<dbReference type="RefSeq" id="WP_397061569.1">
    <property type="nucleotide sequence ID" value="NZ_JBIRYL010000001.1"/>
</dbReference>
<keyword evidence="1" id="KW-0472">Membrane</keyword>
<gene>
    <name evidence="2" type="ORF">ACH49Z_10155</name>
</gene>
<organism evidence="2 3">
    <name type="scientific">Nocardia testacea</name>
    <dbReference type="NCBI Taxonomy" id="248551"/>
    <lineage>
        <taxon>Bacteria</taxon>
        <taxon>Bacillati</taxon>
        <taxon>Actinomycetota</taxon>
        <taxon>Actinomycetes</taxon>
        <taxon>Mycobacteriales</taxon>
        <taxon>Nocardiaceae</taxon>
        <taxon>Nocardia</taxon>
    </lineage>
</organism>
<dbReference type="Proteomes" id="UP001611494">
    <property type="component" value="Unassembled WGS sequence"/>
</dbReference>
<evidence type="ECO:0000313" key="2">
    <source>
        <dbReference type="EMBL" id="MFI2230200.1"/>
    </source>
</evidence>
<evidence type="ECO:0000256" key="1">
    <source>
        <dbReference type="SAM" id="Phobius"/>
    </source>
</evidence>
<sequence>MISHLEAGRDPAAAPREPRPVGLVRFAARLLAGLFAGFLLGVLVLESSLRAADAETYAQVRWVELDRLDTFASLTLIPALCLAAVLAVAAHRAGRTWIPIAAAAALLAVVALISIGFNLPINAQQPGWADHGIPADWSAVRDRWQTAHAVRTVTAMAAFAILLLPPGPRPRTR</sequence>
<comment type="caution">
    <text evidence="2">The sequence shown here is derived from an EMBL/GenBank/DDBJ whole genome shotgun (WGS) entry which is preliminary data.</text>
</comment>
<dbReference type="Pfam" id="PF08592">
    <property type="entry name" value="Anthrone_oxy"/>
    <property type="match status" value="1"/>
</dbReference>
<reference evidence="2 3" key="1">
    <citation type="submission" date="2024-10" db="EMBL/GenBank/DDBJ databases">
        <title>The Natural Products Discovery Center: Release of the First 8490 Sequenced Strains for Exploring Actinobacteria Biosynthetic Diversity.</title>
        <authorList>
            <person name="Kalkreuter E."/>
            <person name="Kautsar S.A."/>
            <person name="Yang D."/>
            <person name="Bader C.D."/>
            <person name="Teijaro C.N."/>
            <person name="Fluegel L."/>
            <person name="Davis C.M."/>
            <person name="Simpson J.R."/>
            <person name="Lauterbach L."/>
            <person name="Steele A.D."/>
            <person name="Gui C."/>
            <person name="Meng S."/>
            <person name="Li G."/>
            <person name="Viehrig K."/>
            <person name="Ye F."/>
            <person name="Su P."/>
            <person name="Kiefer A.F."/>
            <person name="Nichols A."/>
            <person name="Cepeda A.J."/>
            <person name="Yan W."/>
            <person name="Fan B."/>
            <person name="Jiang Y."/>
            <person name="Adhikari A."/>
            <person name="Zheng C.-J."/>
            <person name="Schuster L."/>
            <person name="Cowan T.M."/>
            <person name="Smanski M.J."/>
            <person name="Chevrette M.G."/>
            <person name="De Carvalho L.P.S."/>
            <person name="Shen B."/>
        </authorList>
    </citation>
    <scope>NUCLEOTIDE SEQUENCE [LARGE SCALE GENOMIC DNA]</scope>
    <source>
        <strain evidence="2 3">NPDC019377</strain>
    </source>
</reference>
<dbReference type="InterPro" id="IPR013901">
    <property type="entry name" value="Anthrone_oxy"/>
</dbReference>
<dbReference type="EMBL" id="JBIRYL010000001">
    <property type="protein sequence ID" value="MFI2230200.1"/>
    <property type="molecule type" value="Genomic_DNA"/>
</dbReference>
<proteinExistence type="predicted"/>
<keyword evidence="1" id="KW-0812">Transmembrane</keyword>
<accession>A0ABW7VWZ6</accession>
<keyword evidence="1" id="KW-1133">Transmembrane helix</keyword>